<comment type="caution">
    <text evidence="2">The sequence shown here is derived from an EMBL/GenBank/DDBJ whole genome shotgun (WGS) entry which is preliminary data.</text>
</comment>
<proteinExistence type="predicted"/>
<dbReference type="GeneID" id="79268376"/>
<gene>
    <name evidence="2" type="ORF">ACFQJ4_15155</name>
</gene>
<evidence type="ECO:0000256" key="1">
    <source>
        <dbReference type="SAM" id="Phobius"/>
    </source>
</evidence>
<dbReference type="RefSeq" id="WP_276236229.1">
    <property type="nucleotide sequence ID" value="NZ_CP119803.1"/>
</dbReference>
<keyword evidence="1" id="KW-1133">Transmembrane helix</keyword>
<reference evidence="2 3" key="1">
    <citation type="journal article" date="2019" name="Int. J. Syst. Evol. Microbiol.">
        <title>The Global Catalogue of Microorganisms (GCM) 10K type strain sequencing project: providing services to taxonomists for standard genome sequencing and annotation.</title>
        <authorList>
            <consortium name="The Broad Institute Genomics Platform"/>
            <consortium name="The Broad Institute Genome Sequencing Center for Infectious Disease"/>
            <person name="Wu L."/>
            <person name="Ma J."/>
        </authorList>
    </citation>
    <scope>NUCLEOTIDE SEQUENCE [LARGE SCALE GENOMIC DNA]</scope>
    <source>
        <strain evidence="2 3">DT85</strain>
    </source>
</reference>
<feature type="transmembrane region" description="Helical" evidence="1">
    <location>
        <begin position="32"/>
        <end position="49"/>
    </location>
</feature>
<accession>A0ABD5ZTN3</accession>
<dbReference type="AlphaFoldDB" id="A0ABD5ZTN3"/>
<sequence length="81" mass="8519">MVEGMLPFFRAVLAGTIAAFGLAAAMDATLTLWHVLFAPTVVGVLYAAYDVRRRVKQPEGWTDTAGLGIAVVSIAAVSIIV</sequence>
<evidence type="ECO:0000313" key="2">
    <source>
        <dbReference type="EMBL" id="MFC7236637.1"/>
    </source>
</evidence>
<dbReference type="Proteomes" id="UP001596398">
    <property type="component" value="Unassembled WGS sequence"/>
</dbReference>
<dbReference type="EMBL" id="JBHTAP010000002">
    <property type="protein sequence ID" value="MFC7236637.1"/>
    <property type="molecule type" value="Genomic_DNA"/>
</dbReference>
<keyword evidence="3" id="KW-1185">Reference proteome</keyword>
<keyword evidence="1" id="KW-0472">Membrane</keyword>
<organism evidence="2 3">
    <name type="scientific">Halosegnis marinus</name>
    <dbReference type="NCBI Taxonomy" id="3034023"/>
    <lineage>
        <taxon>Archaea</taxon>
        <taxon>Methanobacteriati</taxon>
        <taxon>Methanobacteriota</taxon>
        <taxon>Stenosarchaea group</taxon>
        <taxon>Halobacteria</taxon>
        <taxon>Halobacteriales</taxon>
        <taxon>Natronomonadaceae</taxon>
        <taxon>Halosegnis</taxon>
    </lineage>
</organism>
<evidence type="ECO:0000313" key="3">
    <source>
        <dbReference type="Proteomes" id="UP001596398"/>
    </source>
</evidence>
<protein>
    <submittedName>
        <fullName evidence="2">Uncharacterized protein</fullName>
    </submittedName>
</protein>
<keyword evidence="1" id="KW-0812">Transmembrane</keyword>
<feature type="transmembrane region" description="Helical" evidence="1">
    <location>
        <begin position="7"/>
        <end position="26"/>
    </location>
</feature>
<name>A0ABD5ZTN3_9EURY</name>